<protein>
    <submittedName>
        <fullName evidence="1">Uncharacterized protein</fullName>
    </submittedName>
</protein>
<keyword evidence="2" id="KW-1185">Reference proteome</keyword>
<dbReference type="AlphaFoldDB" id="A0AAQ4DRF8"/>
<dbReference type="Gene3D" id="3.40.190.10">
    <property type="entry name" value="Periplasmic binding protein-like II"/>
    <property type="match status" value="2"/>
</dbReference>
<sequence length="72" mass="8554">MESNQRNFVHGDLEGLRECLHRDYAYIAAEITVDADIKEPQWFLFARDSFRVESYALAFPKDFRCLEPINRK</sequence>
<organism evidence="1 2">
    <name type="scientific">Amblyomma americanum</name>
    <name type="common">Lone star tick</name>
    <dbReference type="NCBI Taxonomy" id="6943"/>
    <lineage>
        <taxon>Eukaryota</taxon>
        <taxon>Metazoa</taxon>
        <taxon>Ecdysozoa</taxon>
        <taxon>Arthropoda</taxon>
        <taxon>Chelicerata</taxon>
        <taxon>Arachnida</taxon>
        <taxon>Acari</taxon>
        <taxon>Parasitiformes</taxon>
        <taxon>Ixodida</taxon>
        <taxon>Ixodoidea</taxon>
        <taxon>Ixodidae</taxon>
        <taxon>Amblyomminae</taxon>
        <taxon>Amblyomma</taxon>
    </lineage>
</organism>
<proteinExistence type="predicted"/>
<reference evidence="1 2" key="1">
    <citation type="journal article" date="2023" name="Arcadia Sci">
        <title>De novo assembly of a long-read Amblyomma americanum tick genome.</title>
        <authorList>
            <person name="Chou S."/>
            <person name="Poskanzer K.E."/>
            <person name="Rollins M."/>
            <person name="Thuy-Boun P.S."/>
        </authorList>
    </citation>
    <scope>NUCLEOTIDE SEQUENCE [LARGE SCALE GENOMIC DNA]</scope>
    <source>
        <strain evidence="1">F_SG_1</strain>
        <tissue evidence="1">Salivary glands</tissue>
    </source>
</reference>
<gene>
    <name evidence="1" type="ORF">V5799_032343</name>
</gene>
<name>A0AAQ4DRF8_AMBAM</name>
<dbReference type="Proteomes" id="UP001321473">
    <property type="component" value="Unassembled WGS sequence"/>
</dbReference>
<accession>A0AAQ4DRF8</accession>
<dbReference type="EMBL" id="JARKHS020027775">
    <property type="protein sequence ID" value="KAK8765048.1"/>
    <property type="molecule type" value="Genomic_DNA"/>
</dbReference>
<comment type="caution">
    <text evidence="1">The sequence shown here is derived from an EMBL/GenBank/DDBJ whole genome shotgun (WGS) entry which is preliminary data.</text>
</comment>
<evidence type="ECO:0000313" key="1">
    <source>
        <dbReference type="EMBL" id="KAK8765048.1"/>
    </source>
</evidence>
<evidence type="ECO:0000313" key="2">
    <source>
        <dbReference type="Proteomes" id="UP001321473"/>
    </source>
</evidence>